<comment type="caution">
    <text evidence="2">The sequence shown here is derived from an EMBL/GenBank/DDBJ whole genome shotgun (WGS) entry which is preliminary data.</text>
</comment>
<dbReference type="PANTHER" id="PTHR34980">
    <property type="entry name" value="INNER MEMBRANE PROTEIN-RELATED-RELATED"/>
    <property type="match status" value="1"/>
</dbReference>
<dbReference type="InterPro" id="IPR008523">
    <property type="entry name" value="DUF805"/>
</dbReference>
<dbReference type="RefSeq" id="WP_332292045.1">
    <property type="nucleotide sequence ID" value="NZ_JAZIBG010000044.1"/>
</dbReference>
<feature type="transmembrane region" description="Helical" evidence="1">
    <location>
        <begin position="75"/>
        <end position="93"/>
    </location>
</feature>
<keyword evidence="3" id="KW-1185">Reference proteome</keyword>
<dbReference type="GO" id="GO:0005886">
    <property type="term" value="C:plasma membrane"/>
    <property type="evidence" value="ECO:0007669"/>
    <property type="project" value="TreeGrafter"/>
</dbReference>
<evidence type="ECO:0000256" key="1">
    <source>
        <dbReference type="SAM" id="Phobius"/>
    </source>
</evidence>
<protein>
    <submittedName>
        <fullName evidence="2">DUF805 domain-containing protein</fullName>
    </submittedName>
</protein>
<keyword evidence="1" id="KW-0472">Membrane</keyword>
<name>A0AAW9QBQ6_9BURK</name>
<evidence type="ECO:0000313" key="3">
    <source>
        <dbReference type="Proteomes" id="UP001336250"/>
    </source>
</evidence>
<keyword evidence="1" id="KW-1133">Transmembrane helix</keyword>
<dbReference type="EMBL" id="JAZIBG010000044">
    <property type="protein sequence ID" value="MEF7616531.1"/>
    <property type="molecule type" value="Genomic_DNA"/>
</dbReference>
<gene>
    <name evidence="2" type="ORF">V4F39_21625</name>
</gene>
<sequence>MTPLQIFLGLRGRIPRRIWWRYGVLAPIGLGVLATGLLRVVGVDAARTEELVNLLLLWPVAAVSAKRWHDRDRSALWVLVYLLPVIGWVWALIDNGLLRGTRGPNRYGPDLSDRF</sequence>
<feature type="transmembrane region" description="Helical" evidence="1">
    <location>
        <begin position="20"/>
        <end position="39"/>
    </location>
</feature>
<dbReference type="AlphaFoldDB" id="A0AAW9QBQ6"/>
<dbReference type="Proteomes" id="UP001336250">
    <property type="component" value="Unassembled WGS sequence"/>
</dbReference>
<evidence type="ECO:0000313" key="2">
    <source>
        <dbReference type="EMBL" id="MEF7616531.1"/>
    </source>
</evidence>
<accession>A0AAW9QBQ6</accession>
<reference evidence="2 3" key="1">
    <citation type="submission" date="2024-02" db="EMBL/GenBank/DDBJ databases">
        <title>Genome sequence of Aquincola sp. MAHUQ-54.</title>
        <authorList>
            <person name="Huq M.A."/>
        </authorList>
    </citation>
    <scope>NUCLEOTIDE SEQUENCE [LARGE SCALE GENOMIC DNA]</scope>
    <source>
        <strain evidence="2 3">MAHUQ-54</strain>
    </source>
</reference>
<proteinExistence type="predicted"/>
<dbReference type="Pfam" id="PF05656">
    <property type="entry name" value="DUF805"/>
    <property type="match status" value="1"/>
</dbReference>
<keyword evidence="1" id="KW-0812">Transmembrane</keyword>
<organism evidence="2 3">
    <name type="scientific">Aquincola agrisoli</name>
    <dbReference type="NCBI Taxonomy" id="3119538"/>
    <lineage>
        <taxon>Bacteria</taxon>
        <taxon>Pseudomonadati</taxon>
        <taxon>Pseudomonadota</taxon>
        <taxon>Betaproteobacteria</taxon>
        <taxon>Burkholderiales</taxon>
        <taxon>Sphaerotilaceae</taxon>
        <taxon>Aquincola</taxon>
    </lineage>
</organism>